<sequence length="632" mass="71097">MMESQKDISAKGKQKAAPQAVPVQQDFLFVDASKSAKSSRQGRRNARSFVMQKARRERPWSTSKHASKQRKSPESTSPTTVGTPDLSTTPISTTPSPPIAQSRPEYFNFADLNNYAVVKQEVCPECQIFLCRPGQALCPRCIQLQPPARSEDVDNGLFDPFGTFPVVMDGRVSELLEHFVSEMAPGTIAVDIRHKSDLMRSDWFGTAMSNPGFMHSLLCTAALHLYIVGRGSIETIFYHKARAIAAINSAISDPDTNLGISDANIGAVFNLLCVEESLLLPFFQQEGAEENQPNQREIHLNGLRRMVQLRGGLKAIDSNRILQAFILWHSTAHAIASFEAPYLSTIDYISTSSYPHHPLGYRPNISNHLLDYCRVAQIKDSLTVLVEYALILIADLNIWFSDVDSPLDPLDIQNFSCVLECMSLQWIRDNENLFSPLEDALCVALLIFTVRVTEALQRRTDMHLLHLVASKRLEKALNATSRVEWLRCPDLLLWILAIGAISAEGSPDSSWFVYQTSLACAEFSINSAETYLARLHLCGWVSFKLDEAVHHLWDRIVNVRLEPFFENSMTNLVGPLQYQVCEPEMTDWQNIDWTALSNHSHATEGLSWGVEDNLYDFGAYNAFRRNSVYYSR</sequence>
<gene>
    <name evidence="2" type="ORF">BDV96DRAFT_385917</name>
</gene>
<evidence type="ECO:0008006" key="4">
    <source>
        <dbReference type="Google" id="ProtNLM"/>
    </source>
</evidence>
<protein>
    <recommendedName>
        <fullName evidence="4">Transcription factor domain-containing protein</fullName>
    </recommendedName>
</protein>
<reference evidence="2" key="1">
    <citation type="journal article" date="2020" name="Stud. Mycol.">
        <title>101 Dothideomycetes genomes: a test case for predicting lifestyles and emergence of pathogens.</title>
        <authorList>
            <person name="Haridas S."/>
            <person name="Albert R."/>
            <person name="Binder M."/>
            <person name="Bloem J."/>
            <person name="Labutti K."/>
            <person name="Salamov A."/>
            <person name="Andreopoulos B."/>
            <person name="Baker S."/>
            <person name="Barry K."/>
            <person name="Bills G."/>
            <person name="Bluhm B."/>
            <person name="Cannon C."/>
            <person name="Castanera R."/>
            <person name="Culley D."/>
            <person name="Daum C."/>
            <person name="Ezra D."/>
            <person name="Gonzalez J."/>
            <person name="Henrissat B."/>
            <person name="Kuo A."/>
            <person name="Liang C."/>
            <person name="Lipzen A."/>
            <person name="Lutzoni F."/>
            <person name="Magnuson J."/>
            <person name="Mondo S."/>
            <person name="Nolan M."/>
            <person name="Ohm R."/>
            <person name="Pangilinan J."/>
            <person name="Park H.-J."/>
            <person name="Ramirez L."/>
            <person name="Alfaro M."/>
            <person name="Sun H."/>
            <person name="Tritt A."/>
            <person name="Yoshinaga Y."/>
            <person name="Zwiers L.-H."/>
            <person name="Turgeon B."/>
            <person name="Goodwin S."/>
            <person name="Spatafora J."/>
            <person name="Crous P."/>
            <person name="Grigoriev I."/>
        </authorList>
    </citation>
    <scope>NUCLEOTIDE SEQUENCE</scope>
    <source>
        <strain evidence="2">CBS 627.86</strain>
    </source>
</reference>
<dbReference type="Pfam" id="PF11951">
    <property type="entry name" value="Fungal_trans_2"/>
    <property type="match status" value="1"/>
</dbReference>
<keyword evidence="3" id="KW-1185">Reference proteome</keyword>
<evidence type="ECO:0000313" key="3">
    <source>
        <dbReference type="Proteomes" id="UP000799770"/>
    </source>
</evidence>
<dbReference type="OrthoDB" id="4159781at2759"/>
<dbReference type="PANTHER" id="PTHR37540:SF5">
    <property type="entry name" value="TRANSCRIPTION FACTOR DOMAIN-CONTAINING PROTEIN"/>
    <property type="match status" value="1"/>
</dbReference>
<feature type="region of interest" description="Disordered" evidence="1">
    <location>
        <begin position="1"/>
        <end position="100"/>
    </location>
</feature>
<dbReference type="InterPro" id="IPR021858">
    <property type="entry name" value="Fun_TF"/>
</dbReference>
<evidence type="ECO:0000256" key="1">
    <source>
        <dbReference type="SAM" id="MobiDB-lite"/>
    </source>
</evidence>
<dbReference type="EMBL" id="ML977317">
    <property type="protein sequence ID" value="KAF2118424.1"/>
    <property type="molecule type" value="Genomic_DNA"/>
</dbReference>
<accession>A0A6A5ZH40</accession>
<feature type="compositionally biased region" description="Low complexity" evidence="1">
    <location>
        <begin position="15"/>
        <end position="25"/>
    </location>
</feature>
<dbReference type="PANTHER" id="PTHR37540">
    <property type="entry name" value="TRANSCRIPTION FACTOR (ACR-2), PUTATIVE-RELATED-RELATED"/>
    <property type="match status" value="1"/>
</dbReference>
<evidence type="ECO:0000313" key="2">
    <source>
        <dbReference type="EMBL" id="KAF2118424.1"/>
    </source>
</evidence>
<organism evidence="2 3">
    <name type="scientific">Lophiotrema nucula</name>
    <dbReference type="NCBI Taxonomy" id="690887"/>
    <lineage>
        <taxon>Eukaryota</taxon>
        <taxon>Fungi</taxon>
        <taxon>Dikarya</taxon>
        <taxon>Ascomycota</taxon>
        <taxon>Pezizomycotina</taxon>
        <taxon>Dothideomycetes</taxon>
        <taxon>Pleosporomycetidae</taxon>
        <taxon>Pleosporales</taxon>
        <taxon>Lophiotremataceae</taxon>
        <taxon>Lophiotrema</taxon>
    </lineage>
</organism>
<feature type="compositionally biased region" description="Polar residues" evidence="1">
    <location>
        <begin position="74"/>
        <end position="86"/>
    </location>
</feature>
<dbReference type="AlphaFoldDB" id="A0A6A5ZH40"/>
<dbReference type="Proteomes" id="UP000799770">
    <property type="component" value="Unassembled WGS sequence"/>
</dbReference>
<name>A0A6A5ZH40_9PLEO</name>
<proteinExistence type="predicted"/>
<feature type="compositionally biased region" description="Basic and acidic residues" evidence="1">
    <location>
        <begin position="1"/>
        <end position="10"/>
    </location>
</feature>